<protein>
    <submittedName>
        <fullName evidence="1">Uncharacterized protein</fullName>
    </submittedName>
</protein>
<name>X1E7S0_9ZZZZ</name>
<organism evidence="1">
    <name type="scientific">marine sediment metagenome</name>
    <dbReference type="NCBI Taxonomy" id="412755"/>
    <lineage>
        <taxon>unclassified sequences</taxon>
        <taxon>metagenomes</taxon>
        <taxon>ecological metagenomes</taxon>
    </lineage>
</organism>
<dbReference type="EMBL" id="BART01032649">
    <property type="protein sequence ID" value="GAH13214.1"/>
    <property type="molecule type" value="Genomic_DNA"/>
</dbReference>
<evidence type="ECO:0000313" key="1">
    <source>
        <dbReference type="EMBL" id="GAH13214.1"/>
    </source>
</evidence>
<reference evidence="1" key="1">
    <citation type="journal article" date="2014" name="Front. Microbiol.">
        <title>High frequency of phylogenetically diverse reductive dehalogenase-homologous genes in deep subseafloor sedimentary metagenomes.</title>
        <authorList>
            <person name="Kawai M."/>
            <person name="Futagami T."/>
            <person name="Toyoda A."/>
            <person name="Takaki Y."/>
            <person name="Nishi S."/>
            <person name="Hori S."/>
            <person name="Arai W."/>
            <person name="Tsubouchi T."/>
            <person name="Morono Y."/>
            <person name="Uchiyama I."/>
            <person name="Ito T."/>
            <person name="Fujiyama A."/>
            <person name="Inagaki F."/>
            <person name="Takami H."/>
        </authorList>
    </citation>
    <scope>NUCLEOTIDE SEQUENCE</scope>
    <source>
        <strain evidence="1">Expedition CK06-06</strain>
    </source>
</reference>
<sequence>MIPWPITTAPPKRRVTGVNEWITNFAAQRIGDQKIEALWVEDKPIYTLENLSAIFGAFDADQNLLPIVNAAGEITTANGADIVSNIARLR</sequence>
<proteinExistence type="predicted"/>
<comment type="caution">
    <text evidence="1">The sequence shown here is derived from an EMBL/GenBank/DDBJ whole genome shotgun (WGS) entry which is preliminary data.</text>
</comment>
<accession>X1E7S0</accession>
<dbReference type="AlphaFoldDB" id="X1E7S0"/>
<gene>
    <name evidence="1" type="ORF">S01H4_56358</name>
</gene>
<feature type="non-terminal residue" evidence="1">
    <location>
        <position position="90"/>
    </location>
</feature>